<name>A0A376VMJ6_ECOLX</name>
<evidence type="ECO:0000313" key="2">
    <source>
        <dbReference type="EMBL" id="STJ12753.1"/>
    </source>
</evidence>
<proteinExistence type="predicted"/>
<dbReference type="InterPro" id="IPR021034">
    <property type="entry name" value="GpJ_C"/>
</dbReference>
<gene>
    <name evidence="2" type="ORF">NCTC9077_04524</name>
</gene>
<sequence>MVITRRYKIHGYGFEVRKNGVLIASRETKGAIPGSYSAVIDMPSGRGSVTLEFKVFHKGNQWAGNITDCTVIVTKKAASGISIR</sequence>
<feature type="domain" description="Tip attachment protein J C-terminal receptor binding" evidence="1">
    <location>
        <begin position="14"/>
        <end position="83"/>
    </location>
</feature>
<evidence type="ECO:0000313" key="3">
    <source>
        <dbReference type="Proteomes" id="UP000254495"/>
    </source>
</evidence>
<dbReference type="EMBL" id="UGCU01000001">
    <property type="protein sequence ID" value="STJ12753.1"/>
    <property type="molecule type" value="Genomic_DNA"/>
</dbReference>
<dbReference type="Pfam" id="PF12421">
    <property type="entry name" value="Ig_GpJ_C"/>
    <property type="match status" value="1"/>
</dbReference>
<dbReference type="Proteomes" id="UP000254495">
    <property type="component" value="Unassembled WGS sequence"/>
</dbReference>
<reference evidence="2 3" key="1">
    <citation type="submission" date="2018-06" db="EMBL/GenBank/DDBJ databases">
        <authorList>
            <consortium name="Pathogen Informatics"/>
            <person name="Doyle S."/>
        </authorList>
    </citation>
    <scope>NUCLEOTIDE SEQUENCE [LARGE SCALE GENOMIC DNA]</scope>
    <source>
        <strain evidence="2 3">NCTC9077</strain>
    </source>
</reference>
<protein>
    <submittedName>
        <fullName evidence="2">Tail component of prophage CP-933K</fullName>
    </submittedName>
</protein>
<dbReference type="AlphaFoldDB" id="A0A376VMJ6"/>
<evidence type="ECO:0000259" key="1">
    <source>
        <dbReference type="Pfam" id="PF12421"/>
    </source>
</evidence>
<organism evidence="2 3">
    <name type="scientific">Escherichia coli</name>
    <dbReference type="NCBI Taxonomy" id="562"/>
    <lineage>
        <taxon>Bacteria</taxon>
        <taxon>Pseudomonadati</taxon>
        <taxon>Pseudomonadota</taxon>
        <taxon>Gammaproteobacteria</taxon>
        <taxon>Enterobacterales</taxon>
        <taxon>Enterobacteriaceae</taxon>
        <taxon>Escherichia</taxon>
    </lineage>
</organism>
<accession>A0A376VMJ6</accession>